<evidence type="ECO:0000259" key="8">
    <source>
        <dbReference type="PROSITE" id="PS51233"/>
    </source>
</evidence>
<organism evidence="9">
    <name type="scientific">Heliothis virescens</name>
    <name type="common">Tobacco budworm moth</name>
    <dbReference type="NCBI Taxonomy" id="7102"/>
    <lineage>
        <taxon>Eukaryota</taxon>
        <taxon>Metazoa</taxon>
        <taxon>Ecdysozoa</taxon>
        <taxon>Arthropoda</taxon>
        <taxon>Hexapoda</taxon>
        <taxon>Insecta</taxon>
        <taxon>Pterygota</taxon>
        <taxon>Neoptera</taxon>
        <taxon>Endopterygota</taxon>
        <taxon>Lepidoptera</taxon>
        <taxon>Glossata</taxon>
        <taxon>Ditrysia</taxon>
        <taxon>Noctuoidea</taxon>
        <taxon>Noctuidae</taxon>
        <taxon>Heliothinae</taxon>
        <taxon>Heliothis</taxon>
    </lineage>
</organism>
<sequence>MKLLLLTAFIAAVAASPLAENSKWPWQVGQQYSYNVQTYGWTRFENSNNTGSGFTAQLIIRVKASGHLVAKLVSPSYGQFNQAFDINDDIPEFEVDEVDNLDQPIEIFVDGGRVLSLKVPSSLSTYNENLYKGIISALQVDLSTVGHVHSFPNSYDKETFQGLFKKIETDVTGECETLYTVSPSSAEVHRLLPSFAENDDVIEIAKSKNYGACNKKLGGAYGMPDGAVWEGITYDNEKKQIIEHSSQGRIIVGKKGSIYRSEVLSSVFVNPLLFGKQKAEVYSYVVLSLSSVDKVDDVEWKNAEELREVDSLLYADSEETFGTVELSVVNAQKVLQDITPLLQDPSNLSKADFLTKFNTLVRLIMSMNPEQVAQMTSSVDVAKDSNNVAKSNMWIIYRDAVAQAGSISAFKEIQKWILNKKIQGEEAAEVIASLASSLIFEVKRNAVEFVDLAFNPVVTEQKYLNTSALLAATKFVRKSKQNLVAVEKVIPYLSKELKKAVEAGDSHKAQVYIRSLGNLAIPEILEVFAPYLDGSIPTSKYLRIQIVISLKTLANLKDESVRAVLFSLLKNTAEPYEVRVAAALNIFLSSPNFEMMQLMALMTQYDPSTQVRGVLATSIGFAANLKDPRFAELAKTAQSVLKFVANEKFGYRYSGDSIIDEYTNNEEIAHFRELSFIGSVNNGLPIYQRNALRLRGTGLSEESWFTLSVSDVQRLFDFLKDYFFVNNKSKGELKFSAKDVAEKLNIKRDTVKPIEAAYFIDNLNQQRLFTFSESEFAALFEQFEVAAAKLMTGIDTQFTKIVVDKQVTVVFPIASGVPFVFTYNEPIVLNLQVKANSKLAYSLNVDLKFTYARNLDGSVGFFDPLSGTFANSGIVNKLQLYIPAKFKVNGQLADLKVALELPEVDANLVHLSVSPYTTRQLLLSPVSVFEDPDTKLVERSQAVVSTDINLGKLAGVGLYLKGHSYSNDYNKLFDADILTNVRDLLYQKDVACTHFDLKYVAKDTKNKEVSTSIFNDVKYNQKVEGKLGAASIPSDISANSAKRRQELSDRVASGIDAAKVRLLDISTVFDGQEKVEFLLTAAWANSVSDSKFQAAVFALAGSEQVNAVLKVKEPQIAALNFEEAIKNEIRVQYEADFKFGTSDNINIKGIGERSEKYTERLKKDPLAKQCLEDSSKNNFYQKSCYKLIIKAHAPDYFKATVTYKELDPVLLQAADGIYDLYKHFTTWEEEEDYTKTLKDGTIELEAQAYYYDNYIDYKFNTKYGAFYINHAEGQSHYPYTIAIYLPTTKWERSYNWFTGYQTMPYCAVDTSKIHTFSGRNYDYSLTGSWHAVMLDENNQFNPLVVLARRPNENEEEIYFSYTTPSGKYLEAYITPDGVEVQTDAEKLKDGDHTIYWDNAAHSVLLEYYPLGGNIQVFTIDGEAIRIVYDNQRLVIFTAEHRSTTRGICGQSSSEDRDDYLTPYGLVDSGNLYGASFALSTEDSDAKTEELKKEAKLKAYQPVTKYTNILRSDAEWSKVANESHKE</sequence>
<dbReference type="GO" id="GO:0045735">
    <property type="term" value="F:nutrient reservoir activity"/>
    <property type="evidence" value="ECO:0007669"/>
    <property type="project" value="UniProtKB-KW"/>
</dbReference>
<accession>A0A2A4JFI3</accession>
<dbReference type="GO" id="GO:0005319">
    <property type="term" value="F:lipid transporter activity"/>
    <property type="evidence" value="ECO:0007669"/>
    <property type="project" value="InterPro"/>
</dbReference>
<dbReference type="EMBL" id="NWSH01001771">
    <property type="protein sequence ID" value="PCG70190.1"/>
    <property type="molecule type" value="Genomic_DNA"/>
</dbReference>
<protein>
    <recommendedName>
        <fullName evidence="10">Vitellogenin domain-containing protein</fullName>
    </recommendedName>
</protein>
<evidence type="ECO:0000256" key="3">
    <source>
        <dbReference type="ARBA" id="ARBA00023157"/>
    </source>
</evidence>
<keyword evidence="1 6" id="KW-0732">Signal</keyword>
<dbReference type="InterPro" id="IPR011030">
    <property type="entry name" value="Lipovitellin_superhlx_dom"/>
</dbReference>
<dbReference type="PROSITE" id="PS51211">
    <property type="entry name" value="VITELLOGENIN"/>
    <property type="match status" value="1"/>
</dbReference>
<gene>
    <name evidence="9" type="ORF">B5V51_3271</name>
</gene>
<dbReference type="SMART" id="SM00216">
    <property type="entry name" value="VWD"/>
    <property type="match status" value="1"/>
</dbReference>
<dbReference type="InterPro" id="IPR015255">
    <property type="entry name" value="Vitellinogen_open_b-sht"/>
</dbReference>
<comment type="caution">
    <text evidence="5">Lacks conserved residue(s) required for the propagation of feature annotation.</text>
</comment>
<dbReference type="SUPFAM" id="SSF56968">
    <property type="entry name" value="Lipovitellin-phosvitin complex, beta-sheet shell regions"/>
    <property type="match status" value="2"/>
</dbReference>
<proteinExistence type="predicted"/>
<keyword evidence="4" id="KW-0325">Glycoprotein</keyword>
<evidence type="ECO:0000313" key="9">
    <source>
        <dbReference type="EMBL" id="PCG70190.1"/>
    </source>
</evidence>
<evidence type="ECO:0008006" key="10">
    <source>
        <dbReference type="Google" id="ProtNLM"/>
    </source>
</evidence>
<dbReference type="Gene3D" id="2.30.230.10">
    <property type="entry name" value="Lipovitellin, beta-sheet shell regions, chain A"/>
    <property type="match status" value="1"/>
</dbReference>
<evidence type="ECO:0000256" key="4">
    <source>
        <dbReference type="ARBA" id="ARBA00023180"/>
    </source>
</evidence>
<dbReference type="InterPro" id="IPR001846">
    <property type="entry name" value="VWF_type-D"/>
</dbReference>
<dbReference type="InterPro" id="IPR050733">
    <property type="entry name" value="Vitellogenin/Apolipophorin"/>
</dbReference>
<evidence type="ECO:0000259" key="7">
    <source>
        <dbReference type="PROSITE" id="PS51211"/>
    </source>
</evidence>
<dbReference type="PANTHER" id="PTHR23345">
    <property type="entry name" value="VITELLOGENIN-RELATED"/>
    <property type="match status" value="1"/>
</dbReference>
<feature type="domain" description="Vitellogenin" evidence="7">
    <location>
        <begin position="26"/>
        <end position="688"/>
    </location>
</feature>
<feature type="domain" description="VWFD" evidence="8">
    <location>
        <begin position="1304"/>
        <end position="1484"/>
    </location>
</feature>
<dbReference type="STRING" id="7102.A0A2A4JFI3"/>
<dbReference type="Pfam" id="PF09172">
    <property type="entry name" value="Vit_open_b-sht"/>
    <property type="match status" value="1"/>
</dbReference>
<comment type="caution">
    <text evidence="9">The sequence shown here is derived from an EMBL/GenBank/DDBJ whole genome shotgun (WGS) entry which is preliminary data.</text>
</comment>
<evidence type="ECO:0000256" key="5">
    <source>
        <dbReference type="PROSITE-ProRule" id="PRU00557"/>
    </source>
</evidence>
<dbReference type="SUPFAM" id="SSF48431">
    <property type="entry name" value="Lipovitellin-phosvitin complex, superhelical domain"/>
    <property type="match status" value="1"/>
</dbReference>
<dbReference type="InterPro" id="IPR001747">
    <property type="entry name" value="Vitellogenin_N"/>
</dbReference>
<dbReference type="SMART" id="SM01169">
    <property type="entry name" value="DUF1943"/>
    <property type="match status" value="1"/>
</dbReference>
<evidence type="ECO:0000256" key="2">
    <source>
        <dbReference type="ARBA" id="ARBA00022761"/>
    </source>
</evidence>
<feature type="signal peptide" evidence="6">
    <location>
        <begin position="1"/>
        <end position="15"/>
    </location>
</feature>
<feature type="chain" id="PRO_5013082289" description="Vitellogenin domain-containing protein" evidence="6">
    <location>
        <begin position="16"/>
        <end position="1525"/>
    </location>
</feature>
<dbReference type="Pfam" id="PF00094">
    <property type="entry name" value="VWD"/>
    <property type="match status" value="1"/>
</dbReference>
<dbReference type="Pfam" id="PF01347">
    <property type="entry name" value="Vitellogenin_N"/>
    <property type="match status" value="1"/>
</dbReference>
<dbReference type="Gene3D" id="2.20.80.10">
    <property type="entry name" value="Lipovitellin-phosvitin complex, chain A, domain 4"/>
    <property type="match status" value="1"/>
</dbReference>
<keyword evidence="2" id="KW-0758">Storage protein</keyword>
<dbReference type="SMART" id="SM00638">
    <property type="entry name" value="LPD_N"/>
    <property type="match status" value="1"/>
</dbReference>
<dbReference type="PANTHER" id="PTHR23345:SF15">
    <property type="entry name" value="VITELLOGENIN 1-RELATED"/>
    <property type="match status" value="1"/>
</dbReference>
<dbReference type="PROSITE" id="PS51233">
    <property type="entry name" value="VWFD"/>
    <property type="match status" value="1"/>
</dbReference>
<evidence type="ECO:0000256" key="1">
    <source>
        <dbReference type="ARBA" id="ARBA00022729"/>
    </source>
</evidence>
<dbReference type="InterPro" id="IPR015816">
    <property type="entry name" value="Vitellinogen_b-sht_N"/>
</dbReference>
<name>A0A2A4JFI3_HELVI</name>
<dbReference type="Gene3D" id="1.25.10.20">
    <property type="entry name" value="Vitellinogen, superhelical"/>
    <property type="match status" value="1"/>
</dbReference>
<evidence type="ECO:0000256" key="6">
    <source>
        <dbReference type="SAM" id="SignalP"/>
    </source>
</evidence>
<keyword evidence="3" id="KW-1015">Disulfide bond</keyword>
<dbReference type="InterPro" id="IPR015819">
    <property type="entry name" value="Lipid_transp_b-sht_shell"/>
</dbReference>
<reference evidence="9" key="1">
    <citation type="submission" date="2017-09" db="EMBL/GenBank/DDBJ databases">
        <title>Contemporary evolution of a Lepidopteran species, Heliothis virescens, in response to modern agricultural practices.</title>
        <authorList>
            <person name="Fritz M.L."/>
            <person name="Deyonke A.M."/>
            <person name="Papanicolaou A."/>
            <person name="Micinski S."/>
            <person name="Westbrook J."/>
            <person name="Gould F."/>
        </authorList>
    </citation>
    <scope>NUCLEOTIDE SEQUENCE [LARGE SCALE GENOMIC DNA]</scope>
    <source>
        <strain evidence="9">HvINT-</strain>
        <tissue evidence="9">Whole body</tissue>
    </source>
</reference>